<keyword evidence="2" id="KW-1133">Transmembrane helix</keyword>
<dbReference type="Proteomes" id="UP000593566">
    <property type="component" value="Unassembled WGS sequence"/>
</dbReference>
<feature type="transmembrane region" description="Helical" evidence="2">
    <location>
        <begin position="277"/>
        <end position="296"/>
    </location>
</feature>
<evidence type="ECO:0000256" key="2">
    <source>
        <dbReference type="SAM" id="Phobius"/>
    </source>
</evidence>
<feature type="compositionally biased region" description="Low complexity" evidence="1">
    <location>
        <begin position="73"/>
        <end position="91"/>
    </location>
</feature>
<feature type="signal peptide" evidence="3">
    <location>
        <begin position="1"/>
        <end position="19"/>
    </location>
</feature>
<feature type="chain" id="PRO_5034695160" description="DUF7732 domain-containing protein" evidence="3">
    <location>
        <begin position="20"/>
        <end position="297"/>
    </location>
</feature>
<dbReference type="EMBL" id="JACCJB010000006">
    <property type="protein sequence ID" value="KAF6226412.1"/>
    <property type="molecule type" value="Genomic_DNA"/>
</dbReference>
<dbReference type="GeneID" id="59337673"/>
<keyword evidence="2" id="KW-0812">Transmembrane</keyword>
<feature type="domain" description="DUF7732" evidence="4">
    <location>
        <begin position="129"/>
        <end position="257"/>
    </location>
</feature>
<dbReference type="AlphaFoldDB" id="A0A8H6CMV0"/>
<protein>
    <recommendedName>
        <fullName evidence="4">DUF7732 domain-containing protein</fullName>
    </recommendedName>
</protein>
<feature type="transmembrane region" description="Helical" evidence="2">
    <location>
        <begin position="147"/>
        <end position="167"/>
    </location>
</feature>
<evidence type="ECO:0000256" key="3">
    <source>
        <dbReference type="SAM" id="SignalP"/>
    </source>
</evidence>
<dbReference type="RefSeq" id="XP_037154965.1">
    <property type="nucleotide sequence ID" value="XM_037300139.1"/>
</dbReference>
<keyword evidence="6" id="KW-1185">Reference proteome</keyword>
<keyword evidence="2" id="KW-0472">Membrane</keyword>
<feature type="compositionally biased region" description="Basic and acidic residues" evidence="1">
    <location>
        <begin position="48"/>
        <end position="62"/>
    </location>
</feature>
<evidence type="ECO:0000259" key="4">
    <source>
        <dbReference type="Pfam" id="PF24866"/>
    </source>
</evidence>
<evidence type="ECO:0000256" key="1">
    <source>
        <dbReference type="SAM" id="MobiDB-lite"/>
    </source>
</evidence>
<comment type="caution">
    <text evidence="5">The sequence shown here is derived from an EMBL/GenBank/DDBJ whole genome shotgun (WGS) entry which is preliminary data.</text>
</comment>
<proteinExistence type="predicted"/>
<dbReference type="PANTHER" id="PTHR42091">
    <property type="entry name" value="CONSERVED GLYCINE-RICH PROTEIN (AFU_ORTHOLOGUE AFUA_7G02440)"/>
    <property type="match status" value="1"/>
</dbReference>
<feature type="compositionally biased region" description="Low complexity" evidence="1">
    <location>
        <begin position="112"/>
        <end position="123"/>
    </location>
</feature>
<dbReference type="PANTHER" id="PTHR42091:SF1">
    <property type="entry name" value="CONSERVED GLYCINE-RICH PROTEIN (AFU_ORTHOLOGUE AFUA_7G02440)"/>
    <property type="match status" value="1"/>
</dbReference>
<dbReference type="Pfam" id="PF24866">
    <property type="entry name" value="DUF7732"/>
    <property type="match status" value="1"/>
</dbReference>
<evidence type="ECO:0000313" key="6">
    <source>
        <dbReference type="Proteomes" id="UP000593566"/>
    </source>
</evidence>
<accession>A0A8H6CMV0</accession>
<reference evidence="5 6" key="1">
    <citation type="journal article" date="2020" name="Genomics">
        <title>Complete, high-quality genomes from long-read metagenomic sequencing of two wolf lichen thalli reveals enigmatic genome architecture.</title>
        <authorList>
            <person name="McKenzie S.K."/>
            <person name="Walston R.F."/>
            <person name="Allen J.L."/>
        </authorList>
    </citation>
    <scope>NUCLEOTIDE SEQUENCE [LARGE SCALE GENOMIC DNA]</scope>
    <source>
        <strain evidence="5">WasteWater1</strain>
    </source>
</reference>
<sequence length="297" mass="30081">MKFLPITAATLAGVSIALSFSIRSTPHSQGAVSRREPDPELLPAPLNERFDKVLPNYLEKRRGGGGSSGGGHSSSSGSSGSSSGSSGSSSGSSGGAKSGSSGSSGSAGGSRGTTSSSSSVSPSYGGGRYYAGGATSSYRSGGRSPGGILPFALAGAALGFFPGLWLYGAYEYPYNHDYNFHNRTNSSEPQGQNETLPVTCLCQMYSACGCDNNSNTTYLDSLVGNGSAADENSTLIHVGNVNGTKTLIINGTLPNGTNGTDDTSSSSTTSGAARRNLLEYSGFWLVGVIVGATVWLL</sequence>
<name>A0A8H6CMV0_9LECA</name>
<dbReference type="InterPro" id="IPR056634">
    <property type="entry name" value="DUF7732"/>
</dbReference>
<evidence type="ECO:0000313" key="5">
    <source>
        <dbReference type="EMBL" id="KAF6226412.1"/>
    </source>
</evidence>
<organism evidence="5 6">
    <name type="scientific">Letharia lupina</name>
    <dbReference type="NCBI Taxonomy" id="560253"/>
    <lineage>
        <taxon>Eukaryota</taxon>
        <taxon>Fungi</taxon>
        <taxon>Dikarya</taxon>
        <taxon>Ascomycota</taxon>
        <taxon>Pezizomycotina</taxon>
        <taxon>Lecanoromycetes</taxon>
        <taxon>OSLEUM clade</taxon>
        <taxon>Lecanoromycetidae</taxon>
        <taxon>Lecanorales</taxon>
        <taxon>Lecanorineae</taxon>
        <taxon>Parmeliaceae</taxon>
        <taxon>Letharia</taxon>
    </lineage>
</organism>
<feature type="region of interest" description="Disordered" evidence="1">
    <location>
        <begin position="24"/>
        <end position="124"/>
    </location>
</feature>
<keyword evidence="3" id="KW-0732">Signal</keyword>
<gene>
    <name evidence="5" type="ORF">HO133_009278</name>
</gene>